<keyword evidence="10" id="KW-1185">Reference proteome</keyword>
<dbReference type="InterPro" id="IPR002328">
    <property type="entry name" value="ADH_Zn_CS"/>
</dbReference>
<comment type="similarity">
    <text evidence="2 6">Belongs to the zinc-containing alcohol dehydrogenase family.</text>
</comment>
<dbReference type="RefSeq" id="WP_345372078.1">
    <property type="nucleotide sequence ID" value="NZ_BAABLM010000001.1"/>
</dbReference>
<evidence type="ECO:0000313" key="9">
    <source>
        <dbReference type="EMBL" id="GAA4664379.1"/>
    </source>
</evidence>
<sequence>MTDLPTTMRAWVLHGKEDMRLEERPVPSAGPGEVLLRIGSVGVCGSDKHFYFEGRASSDVISEPVVLGHEFGGTIVAVGRGIDVARVGRRVSVEPLVPDWTSREAREGRYNIDPSQRFFGVPDLDGALQEYLAVPAENAHDIPDSISDDAAAMVETISVALNGIEKADLAMGARVLVAGGGPVGLFVLQLARAKGAGRIVLVEPQDARRETARGLGAETVADLTAAGDDYDVFIDCTGVASVRHDGCLTVRPGGRVVFIGVGAQDASVPMPAVIEREVTIHGVMRYAFTWPKVIAMLEAGLLDADGLVSRTLPFGDALDAWTAPLPTEVKTMIRVTEAG</sequence>
<evidence type="ECO:0000256" key="2">
    <source>
        <dbReference type="ARBA" id="ARBA00008072"/>
    </source>
</evidence>
<feature type="domain" description="Alcohol dehydrogenase-like C-terminal" evidence="7">
    <location>
        <begin position="182"/>
        <end position="298"/>
    </location>
</feature>
<evidence type="ECO:0000259" key="8">
    <source>
        <dbReference type="Pfam" id="PF08240"/>
    </source>
</evidence>
<evidence type="ECO:0000256" key="5">
    <source>
        <dbReference type="ARBA" id="ARBA00023002"/>
    </source>
</evidence>
<dbReference type="InterPro" id="IPR011032">
    <property type="entry name" value="GroES-like_sf"/>
</dbReference>
<evidence type="ECO:0000256" key="6">
    <source>
        <dbReference type="RuleBase" id="RU361277"/>
    </source>
</evidence>
<dbReference type="Proteomes" id="UP001501295">
    <property type="component" value="Unassembled WGS sequence"/>
</dbReference>
<gene>
    <name evidence="9" type="ORF">GCM10025780_01580</name>
</gene>
<evidence type="ECO:0000256" key="1">
    <source>
        <dbReference type="ARBA" id="ARBA00001947"/>
    </source>
</evidence>
<dbReference type="PROSITE" id="PS00059">
    <property type="entry name" value="ADH_ZINC"/>
    <property type="match status" value="1"/>
</dbReference>
<evidence type="ECO:0000256" key="3">
    <source>
        <dbReference type="ARBA" id="ARBA00022723"/>
    </source>
</evidence>
<name>A0ABP8VJJ9_9MICO</name>
<proteinExistence type="inferred from homology"/>
<evidence type="ECO:0000259" key="7">
    <source>
        <dbReference type="Pfam" id="PF00107"/>
    </source>
</evidence>
<accession>A0ABP8VJJ9</accession>
<dbReference type="Pfam" id="PF00107">
    <property type="entry name" value="ADH_zinc_N"/>
    <property type="match status" value="1"/>
</dbReference>
<dbReference type="InterPro" id="IPR013149">
    <property type="entry name" value="ADH-like_C"/>
</dbReference>
<dbReference type="SUPFAM" id="SSF50129">
    <property type="entry name" value="GroES-like"/>
    <property type="match status" value="1"/>
</dbReference>
<dbReference type="SUPFAM" id="SSF51735">
    <property type="entry name" value="NAD(P)-binding Rossmann-fold domains"/>
    <property type="match status" value="1"/>
</dbReference>
<reference evidence="10" key="1">
    <citation type="journal article" date="2019" name="Int. J. Syst. Evol. Microbiol.">
        <title>The Global Catalogue of Microorganisms (GCM) 10K type strain sequencing project: providing services to taxonomists for standard genome sequencing and annotation.</title>
        <authorList>
            <consortium name="The Broad Institute Genomics Platform"/>
            <consortium name="The Broad Institute Genome Sequencing Center for Infectious Disease"/>
            <person name="Wu L."/>
            <person name="Ma J."/>
        </authorList>
    </citation>
    <scope>NUCLEOTIDE SEQUENCE [LARGE SCALE GENOMIC DNA]</scope>
    <source>
        <strain evidence="10">JCM 18956</strain>
    </source>
</reference>
<dbReference type="Gene3D" id="3.40.50.720">
    <property type="entry name" value="NAD(P)-binding Rossmann-like Domain"/>
    <property type="match status" value="1"/>
</dbReference>
<evidence type="ECO:0000256" key="4">
    <source>
        <dbReference type="ARBA" id="ARBA00022833"/>
    </source>
</evidence>
<dbReference type="InterPro" id="IPR036291">
    <property type="entry name" value="NAD(P)-bd_dom_sf"/>
</dbReference>
<keyword evidence="5" id="KW-0560">Oxidoreductase</keyword>
<protein>
    <submittedName>
        <fullName evidence="9">NAD(P)-dependent alcohol dehydrogenase</fullName>
    </submittedName>
</protein>
<dbReference type="Gene3D" id="3.90.180.10">
    <property type="entry name" value="Medium-chain alcohol dehydrogenases, catalytic domain"/>
    <property type="match status" value="1"/>
</dbReference>
<feature type="domain" description="Alcohol dehydrogenase-like N-terminal" evidence="8">
    <location>
        <begin position="30"/>
        <end position="144"/>
    </location>
</feature>
<comment type="caution">
    <text evidence="9">The sequence shown here is derived from an EMBL/GenBank/DDBJ whole genome shotgun (WGS) entry which is preliminary data.</text>
</comment>
<organism evidence="9 10">
    <name type="scientific">Frondihabitans cladoniiphilus</name>
    <dbReference type="NCBI Taxonomy" id="715785"/>
    <lineage>
        <taxon>Bacteria</taxon>
        <taxon>Bacillati</taxon>
        <taxon>Actinomycetota</taxon>
        <taxon>Actinomycetes</taxon>
        <taxon>Micrococcales</taxon>
        <taxon>Microbacteriaceae</taxon>
        <taxon>Frondihabitans</taxon>
    </lineage>
</organism>
<evidence type="ECO:0000313" key="10">
    <source>
        <dbReference type="Proteomes" id="UP001501295"/>
    </source>
</evidence>
<comment type="cofactor">
    <cofactor evidence="1 6">
        <name>Zn(2+)</name>
        <dbReference type="ChEBI" id="CHEBI:29105"/>
    </cofactor>
</comment>
<keyword evidence="3 6" id="KW-0479">Metal-binding</keyword>
<keyword evidence="4 6" id="KW-0862">Zinc</keyword>
<dbReference type="EMBL" id="BAABLM010000001">
    <property type="protein sequence ID" value="GAA4664379.1"/>
    <property type="molecule type" value="Genomic_DNA"/>
</dbReference>
<dbReference type="InterPro" id="IPR013154">
    <property type="entry name" value="ADH-like_N"/>
</dbReference>
<dbReference type="Pfam" id="PF08240">
    <property type="entry name" value="ADH_N"/>
    <property type="match status" value="1"/>
</dbReference>
<dbReference type="PANTHER" id="PTHR43161">
    <property type="entry name" value="SORBITOL DEHYDROGENASE"/>
    <property type="match status" value="1"/>
</dbReference>